<comment type="subcellular location">
    <subcellularLocation>
        <location evidence="1">Cell envelope</location>
    </subcellularLocation>
</comment>
<evidence type="ECO:0000256" key="4">
    <source>
        <dbReference type="ARBA" id="ARBA00023284"/>
    </source>
</evidence>
<organism evidence="6 7">
    <name type="scientific">Stakelama tenebrarum</name>
    <dbReference type="NCBI Taxonomy" id="2711215"/>
    <lineage>
        <taxon>Bacteria</taxon>
        <taxon>Pseudomonadati</taxon>
        <taxon>Pseudomonadota</taxon>
        <taxon>Alphaproteobacteria</taxon>
        <taxon>Sphingomonadales</taxon>
        <taxon>Sphingomonadaceae</taxon>
        <taxon>Stakelama</taxon>
    </lineage>
</organism>
<dbReference type="InterPro" id="IPR017937">
    <property type="entry name" value="Thioredoxin_CS"/>
</dbReference>
<name>A0A6G6Y1E3_9SPHN</name>
<dbReference type="GO" id="GO:0015036">
    <property type="term" value="F:disulfide oxidoreductase activity"/>
    <property type="evidence" value="ECO:0007669"/>
    <property type="project" value="UniProtKB-ARBA"/>
</dbReference>
<feature type="domain" description="Thioredoxin" evidence="5">
    <location>
        <begin position="63"/>
        <end position="202"/>
    </location>
</feature>
<dbReference type="CDD" id="cd02966">
    <property type="entry name" value="TlpA_like_family"/>
    <property type="match status" value="1"/>
</dbReference>
<gene>
    <name evidence="6" type="ORF">G5C33_02350</name>
</gene>
<evidence type="ECO:0000256" key="1">
    <source>
        <dbReference type="ARBA" id="ARBA00004196"/>
    </source>
</evidence>
<dbReference type="GO" id="GO:0017004">
    <property type="term" value="P:cytochrome complex assembly"/>
    <property type="evidence" value="ECO:0007669"/>
    <property type="project" value="UniProtKB-KW"/>
</dbReference>
<dbReference type="KEGG" id="spzr:G5C33_02350"/>
<keyword evidence="2" id="KW-0201">Cytochrome c-type biogenesis</keyword>
<dbReference type="PANTHER" id="PTHR42852">
    <property type="entry name" value="THIOL:DISULFIDE INTERCHANGE PROTEIN DSBE"/>
    <property type="match status" value="1"/>
</dbReference>
<evidence type="ECO:0000256" key="3">
    <source>
        <dbReference type="ARBA" id="ARBA00023157"/>
    </source>
</evidence>
<dbReference type="EMBL" id="CP049109">
    <property type="protein sequence ID" value="QIG78745.1"/>
    <property type="molecule type" value="Genomic_DNA"/>
</dbReference>
<keyword evidence="3" id="KW-1015">Disulfide bond</keyword>
<proteinExistence type="predicted"/>
<accession>A0A6G6Y1E3</accession>
<dbReference type="PROSITE" id="PS00194">
    <property type="entry name" value="THIOREDOXIN_1"/>
    <property type="match status" value="1"/>
</dbReference>
<dbReference type="InterPro" id="IPR013766">
    <property type="entry name" value="Thioredoxin_domain"/>
</dbReference>
<dbReference type="InterPro" id="IPR036249">
    <property type="entry name" value="Thioredoxin-like_sf"/>
</dbReference>
<reference evidence="6 7" key="1">
    <citation type="submission" date="2020-02" db="EMBL/GenBank/DDBJ databases">
        <authorList>
            <person name="Zheng R.K."/>
            <person name="Sun C.M."/>
        </authorList>
    </citation>
    <scope>NUCLEOTIDE SEQUENCE [LARGE SCALE GENOMIC DNA]</scope>
    <source>
        <strain evidence="7">zrk23</strain>
    </source>
</reference>
<dbReference type="InterPro" id="IPR013740">
    <property type="entry name" value="Redoxin"/>
</dbReference>
<dbReference type="PANTHER" id="PTHR42852:SF6">
    <property type="entry name" value="THIOL:DISULFIDE INTERCHANGE PROTEIN DSBE"/>
    <property type="match status" value="1"/>
</dbReference>
<dbReference type="Proteomes" id="UP000501568">
    <property type="component" value="Chromosome"/>
</dbReference>
<keyword evidence="4" id="KW-0676">Redox-active center</keyword>
<dbReference type="AlphaFoldDB" id="A0A6G6Y1E3"/>
<evidence type="ECO:0000259" key="5">
    <source>
        <dbReference type="PROSITE" id="PS51352"/>
    </source>
</evidence>
<keyword evidence="7" id="KW-1185">Reference proteome</keyword>
<dbReference type="Gene3D" id="3.40.30.10">
    <property type="entry name" value="Glutaredoxin"/>
    <property type="match status" value="1"/>
</dbReference>
<sequence>MLLEPVLRPVIASLLAVLAVSVAGCDRQSPATEQANEALTAEAKMPPVAGNGAAVEGGQVDRSHVGEAAPELAFVAPDGSQTSLESFRGKPVLLNLWATWCAPCVAELPTLDALAEREADQLRVIALSQDFDGKEKVETFFADKGFANLQPYRDDEAAFSLSMQTNLPTTILYDAQGREVWRVLGDMDWTGEAAAELLAEVE</sequence>
<dbReference type="PROSITE" id="PS51352">
    <property type="entry name" value="THIOREDOXIN_2"/>
    <property type="match status" value="1"/>
</dbReference>
<evidence type="ECO:0000313" key="6">
    <source>
        <dbReference type="EMBL" id="QIG78745.1"/>
    </source>
</evidence>
<dbReference type="Pfam" id="PF08534">
    <property type="entry name" value="Redoxin"/>
    <property type="match status" value="1"/>
</dbReference>
<dbReference type="InterPro" id="IPR050553">
    <property type="entry name" value="Thioredoxin_ResA/DsbE_sf"/>
</dbReference>
<dbReference type="SUPFAM" id="SSF52833">
    <property type="entry name" value="Thioredoxin-like"/>
    <property type="match status" value="1"/>
</dbReference>
<dbReference type="GO" id="GO:0030313">
    <property type="term" value="C:cell envelope"/>
    <property type="evidence" value="ECO:0007669"/>
    <property type="project" value="UniProtKB-SubCell"/>
</dbReference>
<evidence type="ECO:0000256" key="2">
    <source>
        <dbReference type="ARBA" id="ARBA00022748"/>
    </source>
</evidence>
<evidence type="ECO:0000313" key="7">
    <source>
        <dbReference type="Proteomes" id="UP000501568"/>
    </source>
</evidence>
<protein>
    <submittedName>
        <fullName evidence="6">TlpA family protein disulfide reductase</fullName>
    </submittedName>
</protein>